<reference evidence="2" key="1">
    <citation type="journal article" date="2014" name="Int. J. Syst. Evol. Microbiol.">
        <title>Complete genome sequence of Corynebacterium casei LMG S-19264T (=DSM 44701T), isolated from a smear-ripened cheese.</title>
        <authorList>
            <consortium name="US DOE Joint Genome Institute (JGI-PGF)"/>
            <person name="Walter F."/>
            <person name="Albersmeier A."/>
            <person name="Kalinowski J."/>
            <person name="Ruckert C."/>
        </authorList>
    </citation>
    <scope>NUCLEOTIDE SEQUENCE</scope>
    <source>
        <strain evidence="2">CGMCC 1.16067</strain>
    </source>
</reference>
<dbReference type="EMBL" id="BMKQ01000001">
    <property type="protein sequence ID" value="GGF36484.1"/>
    <property type="molecule type" value="Genomic_DNA"/>
</dbReference>
<feature type="domain" description="PucR C-terminal helix-turn-helix" evidence="1">
    <location>
        <begin position="321"/>
        <end position="378"/>
    </location>
</feature>
<accession>A0A917BFL4</accession>
<protein>
    <submittedName>
        <fullName evidence="2">Transcriptional regulator</fullName>
    </submittedName>
</protein>
<dbReference type="PANTHER" id="PTHR33744:SF1">
    <property type="entry name" value="DNA-BINDING TRANSCRIPTIONAL ACTIVATOR ADER"/>
    <property type="match status" value="1"/>
</dbReference>
<dbReference type="InterPro" id="IPR051448">
    <property type="entry name" value="CdaR-like_regulators"/>
</dbReference>
<evidence type="ECO:0000259" key="1">
    <source>
        <dbReference type="Pfam" id="PF13556"/>
    </source>
</evidence>
<comment type="caution">
    <text evidence="2">The sequence shown here is derived from an EMBL/GenBank/DDBJ whole genome shotgun (WGS) entry which is preliminary data.</text>
</comment>
<dbReference type="InterPro" id="IPR042070">
    <property type="entry name" value="PucR_C-HTH_sf"/>
</dbReference>
<dbReference type="Proteomes" id="UP000649179">
    <property type="component" value="Unassembled WGS sequence"/>
</dbReference>
<sequence length="390" mass="42752">MDTYVADSPLYRSSPTERRHDLDALYRRVTQTGRQAGYLLLDCLEDRSELSESQLSPFVRRAEERADEGLPISEFLDAHLRIIDVVQQTLLEQLHPVAPGLVAAALAHLRSEGRRLVRAVGTAYQREYVTVHARDAETATDVALGLVHGRPVEETAERVGVRLAASYVTLAVAIGDTPAEVRADDLGRRIGTRRKLRHATELLHGGLGEHVLVAMTDSRGHVLLPVTSQGPAPGELEETLDRLADALGTTVIASWEDACARTDLPAASRRADRLLDVALPTREHGLVRRSDHLLELQLTVSTEASGPLRTMLDSVAREHGLLETLRVFVDQDLNRTRTARTLGVHPNTVDNRLTRVEALTGLDVRTSRGLMLVGAALLTRDADAGRARRG</sequence>
<name>A0A917BFL4_9ACTN</name>
<gene>
    <name evidence="2" type="ORF">GCM10011519_07520</name>
</gene>
<dbReference type="Gene3D" id="1.10.10.2840">
    <property type="entry name" value="PucR C-terminal helix-turn-helix domain"/>
    <property type="match status" value="1"/>
</dbReference>
<dbReference type="InterPro" id="IPR025736">
    <property type="entry name" value="PucR_C-HTH_dom"/>
</dbReference>
<dbReference type="PANTHER" id="PTHR33744">
    <property type="entry name" value="CARBOHYDRATE DIACID REGULATOR"/>
    <property type="match status" value="1"/>
</dbReference>
<organism evidence="2 3">
    <name type="scientific">Marmoricola endophyticus</name>
    <dbReference type="NCBI Taxonomy" id="2040280"/>
    <lineage>
        <taxon>Bacteria</taxon>
        <taxon>Bacillati</taxon>
        <taxon>Actinomycetota</taxon>
        <taxon>Actinomycetes</taxon>
        <taxon>Propionibacteriales</taxon>
        <taxon>Nocardioidaceae</taxon>
        <taxon>Marmoricola</taxon>
    </lineage>
</organism>
<dbReference type="Pfam" id="PF13556">
    <property type="entry name" value="HTH_30"/>
    <property type="match status" value="1"/>
</dbReference>
<keyword evidence="3" id="KW-1185">Reference proteome</keyword>
<evidence type="ECO:0000313" key="3">
    <source>
        <dbReference type="Proteomes" id="UP000649179"/>
    </source>
</evidence>
<dbReference type="AlphaFoldDB" id="A0A917BFL4"/>
<evidence type="ECO:0000313" key="2">
    <source>
        <dbReference type="EMBL" id="GGF36484.1"/>
    </source>
</evidence>
<proteinExistence type="predicted"/>
<reference evidence="2" key="2">
    <citation type="submission" date="2020-09" db="EMBL/GenBank/DDBJ databases">
        <authorList>
            <person name="Sun Q."/>
            <person name="Zhou Y."/>
        </authorList>
    </citation>
    <scope>NUCLEOTIDE SEQUENCE</scope>
    <source>
        <strain evidence="2">CGMCC 1.16067</strain>
    </source>
</reference>